<dbReference type="RefSeq" id="WP_264085224.1">
    <property type="nucleotide sequence ID" value="NZ_JAIZGA010000001.1"/>
</dbReference>
<protein>
    <submittedName>
        <fullName evidence="1">Uncharacterized protein</fullName>
    </submittedName>
</protein>
<accession>A0ABU4EAC0</accession>
<keyword evidence="2" id="KW-1185">Reference proteome</keyword>
<dbReference type="EMBL" id="JAWLLM010000001">
    <property type="protein sequence ID" value="MDV7040968.1"/>
    <property type="molecule type" value="Genomic_DNA"/>
</dbReference>
<reference evidence="1 2" key="1">
    <citation type="submission" date="2023-10" db="EMBL/GenBank/DDBJ databases">
        <title>Clonality and diversity in the soft rot Dickeya solani phytopathogen.</title>
        <authorList>
            <person name="Pedron J."/>
            <person name="Van Gijisegem F."/>
            <person name="Portier P."/>
            <person name="Taghouti G."/>
        </authorList>
    </citation>
    <scope>NUCLEOTIDE SEQUENCE [LARGE SCALE GENOMIC DNA]</scope>
    <source>
        <strain evidence="1 2">FVG2-MFV017-A9</strain>
    </source>
</reference>
<sequence>MSYLWTANSPAIDLLVGWAQAEMGNIADARRTKQRLPYSRR</sequence>
<comment type="caution">
    <text evidence="1">The sequence shown here is derived from an EMBL/GenBank/DDBJ whole genome shotgun (WGS) entry which is preliminary data.</text>
</comment>
<name>A0ABU4EAC0_9GAMM</name>
<dbReference type="Proteomes" id="UP001187868">
    <property type="component" value="Unassembled WGS sequence"/>
</dbReference>
<proteinExistence type="predicted"/>
<organism evidence="1 2">
    <name type="scientific">Dickeya solani</name>
    <dbReference type="NCBI Taxonomy" id="1089444"/>
    <lineage>
        <taxon>Bacteria</taxon>
        <taxon>Pseudomonadati</taxon>
        <taxon>Pseudomonadota</taxon>
        <taxon>Gammaproteobacteria</taxon>
        <taxon>Enterobacterales</taxon>
        <taxon>Pectobacteriaceae</taxon>
        <taxon>Dickeya</taxon>
    </lineage>
</organism>
<evidence type="ECO:0000313" key="1">
    <source>
        <dbReference type="EMBL" id="MDV7040968.1"/>
    </source>
</evidence>
<gene>
    <name evidence="1" type="ORF">RUJ08_02385</name>
</gene>
<evidence type="ECO:0000313" key="2">
    <source>
        <dbReference type="Proteomes" id="UP001187868"/>
    </source>
</evidence>